<dbReference type="InterPro" id="IPR020845">
    <property type="entry name" value="AMP-binding_CS"/>
</dbReference>
<organism evidence="3 4">
    <name type="scientific">Plectonema radiosum NIES-515</name>
    <dbReference type="NCBI Taxonomy" id="2986073"/>
    <lineage>
        <taxon>Bacteria</taxon>
        <taxon>Bacillati</taxon>
        <taxon>Cyanobacteriota</taxon>
        <taxon>Cyanophyceae</taxon>
        <taxon>Oscillatoriophycideae</taxon>
        <taxon>Oscillatoriales</taxon>
        <taxon>Microcoleaceae</taxon>
        <taxon>Plectonema</taxon>
    </lineage>
</organism>
<dbReference type="InterPro" id="IPR000873">
    <property type="entry name" value="AMP-dep_synth/lig_dom"/>
</dbReference>
<keyword evidence="4" id="KW-1185">Reference proteome</keyword>
<dbReference type="PANTHER" id="PTHR45527">
    <property type="entry name" value="NONRIBOSOMAL PEPTIDE SYNTHETASE"/>
    <property type="match status" value="1"/>
</dbReference>
<evidence type="ECO:0000259" key="2">
    <source>
        <dbReference type="Pfam" id="PF00668"/>
    </source>
</evidence>
<sequence length="847" mass="95428">MTSGNKQDNNKNIESIYPLSPIQQGMLFHTVYAPESGVYFNQCIFTVRGHLNVSAFEHAWQEAVKHYPVLRTTFVWEKLNKLLQIVCKSVNLPWVNYDWRSLSPIEQQDHLEAFLQADRDQGFKLNQAPLMHCGLIRIADDTYRFVWSFHHILLDGWSLPLIVKQVLECYQAFCDGKKFQYQASTPYRNYITWLQKQDLAQSERFWRQKFQGFIAPTPLIVDRPLTNSTLSHHSEQQIQLTVEATTALQSLAKQHQLTLSNLVQGAWALLLNRYSGESEVVFGVTISGRPPSLVGVELMVGPLINTLPLRVLVSGEEKLLPWLKDLQVQLVECEQYSYSPLVEIQNWSDIAPGMSLFESIVVFENYPIDESLQQQISSLEIFDIRFIEQTNYPLTLVVVPGSQLSISIAYNTSRFDADTIDRMLGHLQTLLEGMVANPQQHLADLPMLTASEQHQLLVEWNDTFTPYPQEQCIHHLFEAQVKKTPDAIAIVFEEQQLTYQELNCRANQLAHYLLTLNVGADLPIGLCVERSLEMIVGLLGILKAGGAYVPLDPNYPQERLSYMLADSQLPILITQQQFLKKLPEHQAQTICLDTDWQTFVHQSSNNPVSFVTSQNLSYIIYTSGSTGSPKGTMITHSGLVNYLSWCTKNYHVVDGEGSVVNSSISFDATITSLFSPLLVGRKVLLLSEQEEMTSLQVALSSGNKFSLVKITPAHLEILSHLLADEKVEIQTQALIIGGEALTEKVTSFWQRYAPRTRLINEYGPTETVVGCCIYEVNKNTFSGSSIPIGRPISNTQIYILDKQLQPVPIGVPGELYIGGAGVARGYLNRPELTTEKFIPNPFSDGKS</sequence>
<dbReference type="SUPFAM" id="SSF56801">
    <property type="entry name" value="Acetyl-CoA synthetase-like"/>
    <property type="match status" value="1"/>
</dbReference>
<dbReference type="RefSeq" id="WP_263744019.1">
    <property type="nucleotide sequence ID" value="NZ_JAOWRF010000040.1"/>
</dbReference>
<accession>A0ABT3AUU9</accession>
<evidence type="ECO:0000313" key="3">
    <source>
        <dbReference type="EMBL" id="MCV3212505.1"/>
    </source>
</evidence>
<dbReference type="PROSITE" id="PS00455">
    <property type="entry name" value="AMP_BINDING"/>
    <property type="match status" value="1"/>
</dbReference>
<dbReference type="Gene3D" id="3.30.559.10">
    <property type="entry name" value="Chloramphenicol acetyltransferase-like domain"/>
    <property type="match status" value="1"/>
</dbReference>
<dbReference type="Gene3D" id="3.30.559.30">
    <property type="entry name" value="Nonribosomal peptide synthetase, condensation domain"/>
    <property type="match status" value="1"/>
</dbReference>
<dbReference type="Gene3D" id="3.40.50.980">
    <property type="match status" value="2"/>
</dbReference>
<dbReference type="SUPFAM" id="SSF52777">
    <property type="entry name" value="CoA-dependent acyltransferases"/>
    <property type="match status" value="2"/>
</dbReference>
<dbReference type="EMBL" id="JAOWRF010000040">
    <property type="protein sequence ID" value="MCV3212505.1"/>
    <property type="molecule type" value="Genomic_DNA"/>
</dbReference>
<dbReference type="InterPro" id="IPR010071">
    <property type="entry name" value="AA_adenyl_dom"/>
</dbReference>
<evidence type="ECO:0000259" key="1">
    <source>
        <dbReference type="Pfam" id="PF00501"/>
    </source>
</evidence>
<feature type="domain" description="AMP-dependent synthetase/ligase" evidence="1">
    <location>
        <begin position="477"/>
        <end position="827"/>
    </location>
</feature>
<dbReference type="Pfam" id="PF00501">
    <property type="entry name" value="AMP-binding"/>
    <property type="match status" value="1"/>
</dbReference>
<name>A0ABT3AUU9_9CYAN</name>
<feature type="non-terminal residue" evidence="3">
    <location>
        <position position="847"/>
    </location>
</feature>
<dbReference type="InterPro" id="IPR023213">
    <property type="entry name" value="CAT-like_dom_sf"/>
</dbReference>
<dbReference type="Gene3D" id="2.30.38.10">
    <property type="entry name" value="Luciferase, Domain 3"/>
    <property type="match status" value="1"/>
</dbReference>
<dbReference type="PANTHER" id="PTHR45527:SF1">
    <property type="entry name" value="FATTY ACID SYNTHASE"/>
    <property type="match status" value="1"/>
</dbReference>
<dbReference type="InterPro" id="IPR001242">
    <property type="entry name" value="Condensation_dom"/>
</dbReference>
<dbReference type="Proteomes" id="UP001526143">
    <property type="component" value="Unassembled WGS sequence"/>
</dbReference>
<feature type="domain" description="Condensation" evidence="2">
    <location>
        <begin position="14"/>
        <end position="457"/>
    </location>
</feature>
<evidence type="ECO:0000313" key="4">
    <source>
        <dbReference type="Proteomes" id="UP001526143"/>
    </source>
</evidence>
<comment type="caution">
    <text evidence="3">The sequence shown here is derived from an EMBL/GenBank/DDBJ whole genome shotgun (WGS) entry which is preliminary data.</text>
</comment>
<gene>
    <name evidence="3" type="ORF">OGM63_02980</name>
</gene>
<reference evidence="3 4" key="1">
    <citation type="submission" date="2022-10" db="EMBL/GenBank/DDBJ databases">
        <title>Identification of biosynthetic pathway for the production of the potent trypsin inhibitor radiosumin.</title>
        <authorList>
            <person name="Fewer D.P."/>
            <person name="Delbaje E."/>
            <person name="Ouyang X."/>
            <person name="Agostino P.D."/>
            <person name="Wahlsten M."/>
            <person name="Jokela J."/>
            <person name="Permi P."/>
            <person name="Haapaniemi E."/>
            <person name="Koistinen H."/>
        </authorList>
    </citation>
    <scope>NUCLEOTIDE SEQUENCE [LARGE SCALE GENOMIC DNA]</scope>
    <source>
        <strain evidence="3 4">NIES-515</strain>
    </source>
</reference>
<dbReference type="Pfam" id="PF00668">
    <property type="entry name" value="Condensation"/>
    <property type="match status" value="1"/>
</dbReference>
<proteinExistence type="predicted"/>
<protein>
    <submittedName>
        <fullName evidence="3">Amino acid adenylation domain-containing protein</fullName>
    </submittedName>
</protein>
<dbReference type="CDD" id="cd19543">
    <property type="entry name" value="DCL_NRPS"/>
    <property type="match status" value="1"/>
</dbReference>
<dbReference type="NCBIfam" id="TIGR01733">
    <property type="entry name" value="AA-adenyl-dom"/>
    <property type="match status" value="1"/>
</dbReference>